<organism evidence="1 2">
    <name type="scientific">Lupinus angustifolius</name>
    <name type="common">Narrow-leaved blue lupine</name>
    <dbReference type="NCBI Taxonomy" id="3871"/>
    <lineage>
        <taxon>Eukaryota</taxon>
        <taxon>Viridiplantae</taxon>
        <taxon>Streptophyta</taxon>
        <taxon>Embryophyta</taxon>
        <taxon>Tracheophyta</taxon>
        <taxon>Spermatophyta</taxon>
        <taxon>Magnoliopsida</taxon>
        <taxon>eudicotyledons</taxon>
        <taxon>Gunneridae</taxon>
        <taxon>Pentapetalae</taxon>
        <taxon>rosids</taxon>
        <taxon>fabids</taxon>
        <taxon>Fabales</taxon>
        <taxon>Fabaceae</taxon>
        <taxon>Papilionoideae</taxon>
        <taxon>50 kb inversion clade</taxon>
        <taxon>genistoids sensu lato</taxon>
        <taxon>core genistoids</taxon>
        <taxon>Genisteae</taxon>
        <taxon>Lupinus</taxon>
    </lineage>
</organism>
<dbReference type="Gramene" id="OIW01928">
    <property type="protein sequence ID" value="OIW01928"/>
    <property type="gene ID" value="TanjilG_14161"/>
</dbReference>
<dbReference type="Proteomes" id="UP000188354">
    <property type="component" value="Chromosome LG11"/>
</dbReference>
<evidence type="ECO:0000313" key="1">
    <source>
        <dbReference type="EMBL" id="OIW01928.1"/>
    </source>
</evidence>
<accession>A0A1J7GN40</accession>
<gene>
    <name evidence="1" type="ORF">TanjilG_14161</name>
</gene>
<dbReference type="EMBL" id="CM007371">
    <property type="protein sequence ID" value="OIW01928.1"/>
    <property type="molecule type" value="Genomic_DNA"/>
</dbReference>
<protein>
    <submittedName>
        <fullName evidence="1">Uncharacterized protein</fullName>
    </submittedName>
</protein>
<dbReference type="AlphaFoldDB" id="A0A1J7GN40"/>
<name>A0A1J7GN40_LUPAN</name>
<keyword evidence="2" id="KW-1185">Reference proteome</keyword>
<evidence type="ECO:0000313" key="2">
    <source>
        <dbReference type="Proteomes" id="UP000188354"/>
    </source>
</evidence>
<sequence>MHRSLCHHGHMRNVEVGGSSSTKGGRNFIVDEPYYSPTLQEVSLLKFIGQKHTYILYTDMAWVVEQEFQLHHELEAQGANIFLEWHLNIYPSSVREF</sequence>
<reference evidence="1 2" key="1">
    <citation type="journal article" date="2017" name="Plant Biotechnol. J.">
        <title>A comprehensive draft genome sequence for lupin (Lupinus angustifolius), an emerging health food: insights into plant-microbe interactions and legume evolution.</title>
        <authorList>
            <person name="Hane J.K."/>
            <person name="Ming Y."/>
            <person name="Kamphuis L.G."/>
            <person name="Nelson M.N."/>
            <person name="Garg G."/>
            <person name="Atkins C.A."/>
            <person name="Bayer P.E."/>
            <person name="Bravo A."/>
            <person name="Bringans S."/>
            <person name="Cannon S."/>
            <person name="Edwards D."/>
            <person name="Foley R."/>
            <person name="Gao L.L."/>
            <person name="Harrison M.J."/>
            <person name="Huang W."/>
            <person name="Hurgobin B."/>
            <person name="Li S."/>
            <person name="Liu C.W."/>
            <person name="McGrath A."/>
            <person name="Morahan G."/>
            <person name="Murray J."/>
            <person name="Weller J."/>
            <person name="Jian J."/>
            <person name="Singh K.B."/>
        </authorList>
    </citation>
    <scope>NUCLEOTIDE SEQUENCE [LARGE SCALE GENOMIC DNA]</scope>
    <source>
        <strain evidence="2">cv. Tanjil</strain>
        <tissue evidence="1">Whole plant</tissue>
    </source>
</reference>
<proteinExistence type="predicted"/>